<evidence type="ECO:0000313" key="12">
    <source>
        <dbReference type="EMBL" id="AZG68905.1"/>
    </source>
</evidence>
<evidence type="ECO:0000259" key="11">
    <source>
        <dbReference type="PROSITE" id="PS51846"/>
    </source>
</evidence>
<evidence type="ECO:0000256" key="6">
    <source>
        <dbReference type="ARBA" id="ARBA00023136"/>
    </source>
</evidence>
<organism evidence="12 13">
    <name type="scientific">Mycoplasma struthionis</name>
    <dbReference type="NCBI Taxonomy" id="538220"/>
    <lineage>
        <taxon>Bacteria</taxon>
        <taxon>Bacillati</taxon>
        <taxon>Mycoplasmatota</taxon>
        <taxon>Mollicutes</taxon>
        <taxon>Mycoplasmataceae</taxon>
        <taxon>Mycoplasma</taxon>
    </lineage>
</organism>
<protein>
    <submittedName>
        <fullName evidence="12">HlyC/CorC family transporter</fullName>
    </submittedName>
</protein>
<feature type="domain" description="CNNM transmembrane" evidence="11">
    <location>
        <begin position="23"/>
        <end position="202"/>
    </location>
</feature>
<dbReference type="RefSeq" id="WP_124724598.1">
    <property type="nucleotide sequence ID" value="NZ_CP034044.1"/>
</dbReference>
<dbReference type="Proteomes" id="UP000275883">
    <property type="component" value="Chromosome"/>
</dbReference>
<dbReference type="SMART" id="SM00116">
    <property type="entry name" value="CBS"/>
    <property type="match status" value="2"/>
</dbReference>
<dbReference type="Gene3D" id="3.10.580.10">
    <property type="entry name" value="CBS-domain"/>
    <property type="match status" value="1"/>
</dbReference>
<dbReference type="InterPro" id="IPR044751">
    <property type="entry name" value="Ion_transp-like_CBS"/>
</dbReference>
<dbReference type="KEGG" id="mstr:EGN60_03075"/>
<feature type="domain" description="CBS" evidence="10">
    <location>
        <begin position="221"/>
        <end position="278"/>
    </location>
</feature>
<dbReference type="EMBL" id="CP034044">
    <property type="protein sequence ID" value="AZG68905.1"/>
    <property type="molecule type" value="Genomic_DNA"/>
</dbReference>
<proteinExistence type="predicted"/>
<dbReference type="CDD" id="cd04590">
    <property type="entry name" value="CBS_pair_CorC_HlyC_assoc"/>
    <property type="match status" value="1"/>
</dbReference>
<evidence type="ECO:0000256" key="2">
    <source>
        <dbReference type="ARBA" id="ARBA00022692"/>
    </source>
</evidence>
<sequence length="433" mass="49507">MDDSLSYSLLNETTKVTNQKMAEPWQFALYSILLILLLVFSAIFSAMETAYTSMSKAKIEAMIEKKVVGAKLIQKQHKFFNRTLGTILIANNLVNIASSTLLTYVLSAALLDTGTSALISTAVMTPIIVFFAEIIPKLIAKSNPERTVKSLYWIIEALYWVFLPITYLISKIGKKIYITNTENEIQSLLDIAQDEGVLETKESVMAQNVLELDSTKVSQHYIKLKNVEVLSHKASLKDALMKFKETNYSRIPVEKDGDLIGILLLKDIFFLERGNILNYIKTVPNISANSNLSVALEKMRQSRAQMAFVVENNSNDKAIGIITIEDILEEVVGEIYDEFDDDEQIYEISLERCEAKGTVLMKTLWKQLEFADYWDFELEDKDKNLNLSTWLENQVGHSLRKNTKFIYKEKIQFKVLSKKSKETKFDYIEIDWS</sequence>
<dbReference type="PANTHER" id="PTHR22777">
    <property type="entry name" value="HEMOLYSIN-RELATED"/>
    <property type="match status" value="1"/>
</dbReference>
<feature type="transmembrane region" description="Helical" evidence="9">
    <location>
        <begin position="151"/>
        <end position="170"/>
    </location>
</feature>
<dbReference type="PANTHER" id="PTHR22777:SF17">
    <property type="entry name" value="UPF0053 PROTEIN SLL0260"/>
    <property type="match status" value="1"/>
</dbReference>
<gene>
    <name evidence="12" type="ORF">EGN60_03075</name>
</gene>
<evidence type="ECO:0000256" key="7">
    <source>
        <dbReference type="PROSITE-ProRule" id="PRU00703"/>
    </source>
</evidence>
<dbReference type="GO" id="GO:0005886">
    <property type="term" value="C:plasma membrane"/>
    <property type="evidence" value="ECO:0007669"/>
    <property type="project" value="TreeGrafter"/>
</dbReference>
<keyword evidence="6 8" id="KW-0472">Membrane</keyword>
<evidence type="ECO:0000256" key="3">
    <source>
        <dbReference type="ARBA" id="ARBA00022737"/>
    </source>
</evidence>
<evidence type="ECO:0000256" key="9">
    <source>
        <dbReference type="SAM" id="Phobius"/>
    </source>
</evidence>
<dbReference type="Pfam" id="PF00571">
    <property type="entry name" value="CBS"/>
    <property type="match status" value="2"/>
</dbReference>
<evidence type="ECO:0000256" key="5">
    <source>
        <dbReference type="ARBA" id="ARBA00023122"/>
    </source>
</evidence>
<feature type="transmembrane region" description="Helical" evidence="9">
    <location>
        <begin position="84"/>
        <end position="111"/>
    </location>
</feature>
<keyword evidence="13" id="KW-1185">Reference proteome</keyword>
<dbReference type="InterPro" id="IPR000644">
    <property type="entry name" value="CBS_dom"/>
</dbReference>
<dbReference type="PROSITE" id="PS51371">
    <property type="entry name" value="CBS"/>
    <property type="match status" value="2"/>
</dbReference>
<feature type="transmembrane region" description="Helical" evidence="9">
    <location>
        <begin position="117"/>
        <end position="139"/>
    </location>
</feature>
<keyword evidence="5 7" id="KW-0129">CBS domain</keyword>
<dbReference type="Pfam" id="PF01595">
    <property type="entry name" value="CNNM"/>
    <property type="match status" value="1"/>
</dbReference>
<evidence type="ECO:0000256" key="4">
    <source>
        <dbReference type="ARBA" id="ARBA00022989"/>
    </source>
</evidence>
<evidence type="ECO:0000256" key="8">
    <source>
        <dbReference type="PROSITE-ProRule" id="PRU01193"/>
    </source>
</evidence>
<reference evidence="12 13" key="1">
    <citation type="submission" date="2018-11" db="EMBL/GenBank/DDBJ databases">
        <title>Genome sequence of Mycoplasma struthionis sp. nov.</title>
        <authorList>
            <person name="Spergser J."/>
        </authorList>
    </citation>
    <scope>NUCLEOTIDE SEQUENCE [LARGE SCALE GENOMIC DNA]</scope>
    <source>
        <strain evidence="12 13">237IA</strain>
    </source>
</reference>
<dbReference type="AlphaFoldDB" id="A0A3G8LI52"/>
<keyword evidence="4 8" id="KW-1133">Transmembrane helix</keyword>
<dbReference type="InterPro" id="IPR046342">
    <property type="entry name" value="CBS_dom_sf"/>
</dbReference>
<dbReference type="PROSITE" id="PS51846">
    <property type="entry name" value="CNNM"/>
    <property type="match status" value="1"/>
</dbReference>
<dbReference type="InterPro" id="IPR002550">
    <property type="entry name" value="CNNM"/>
</dbReference>
<dbReference type="OrthoDB" id="9798188at2"/>
<evidence type="ECO:0000256" key="1">
    <source>
        <dbReference type="ARBA" id="ARBA00004141"/>
    </source>
</evidence>
<evidence type="ECO:0000259" key="10">
    <source>
        <dbReference type="PROSITE" id="PS51371"/>
    </source>
</evidence>
<feature type="domain" description="CBS" evidence="10">
    <location>
        <begin position="279"/>
        <end position="338"/>
    </location>
</feature>
<comment type="subcellular location">
    <subcellularLocation>
        <location evidence="1">Membrane</location>
        <topology evidence="1">Multi-pass membrane protein</topology>
    </subcellularLocation>
</comment>
<accession>A0A3G8LI52</accession>
<evidence type="ECO:0000313" key="13">
    <source>
        <dbReference type="Proteomes" id="UP000275883"/>
    </source>
</evidence>
<name>A0A3G8LI52_9MOLU</name>
<keyword evidence="2 8" id="KW-0812">Transmembrane</keyword>
<keyword evidence="3" id="KW-0677">Repeat</keyword>
<feature type="transmembrane region" description="Helical" evidence="9">
    <location>
        <begin position="27"/>
        <end position="47"/>
    </location>
</feature>
<dbReference type="SUPFAM" id="SSF54631">
    <property type="entry name" value="CBS-domain pair"/>
    <property type="match status" value="1"/>
</dbReference>